<evidence type="ECO:0000256" key="4">
    <source>
        <dbReference type="ARBA" id="ARBA00022475"/>
    </source>
</evidence>
<evidence type="ECO:0000256" key="19">
    <source>
        <dbReference type="ARBA" id="ARBA00047588"/>
    </source>
</evidence>
<dbReference type="RefSeq" id="WP_111863593.1">
    <property type="nucleotide sequence ID" value="NZ_QLYX01000002.1"/>
</dbReference>
<organism evidence="25 26">
    <name type="scientific">Actinomadura craniellae</name>
    <dbReference type="NCBI Taxonomy" id="2231787"/>
    <lineage>
        <taxon>Bacteria</taxon>
        <taxon>Bacillati</taxon>
        <taxon>Actinomycetota</taxon>
        <taxon>Actinomycetes</taxon>
        <taxon>Streptosporangiales</taxon>
        <taxon>Thermomonosporaceae</taxon>
        <taxon>Actinomadura</taxon>
    </lineage>
</organism>
<dbReference type="Gene3D" id="3.10.129.10">
    <property type="entry name" value="Hotdog Thioesterase"/>
    <property type="match status" value="1"/>
</dbReference>
<evidence type="ECO:0000256" key="9">
    <source>
        <dbReference type="ARBA" id="ARBA00022946"/>
    </source>
</evidence>
<gene>
    <name evidence="25" type="ORF">DPM19_04975</name>
</gene>
<evidence type="ECO:0000313" key="26">
    <source>
        <dbReference type="Proteomes" id="UP000251891"/>
    </source>
</evidence>
<dbReference type="EMBL" id="QLYX01000002">
    <property type="protein sequence ID" value="RAY16254.1"/>
    <property type="molecule type" value="Genomic_DNA"/>
</dbReference>
<keyword evidence="11" id="KW-0472">Membrane</keyword>
<comment type="catalytic activity">
    <reaction evidence="13">
        <text>(5Z,8Z,11Z,14Z)-eicosatetraenoyl-CoA + H2O = (5Z,8Z,11Z,14Z)-eicosatetraenoate + CoA + H(+)</text>
        <dbReference type="Rhea" id="RHEA:40151"/>
        <dbReference type="ChEBI" id="CHEBI:15377"/>
        <dbReference type="ChEBI" id="CHEBI:15378"/>
        <dbReference type="ChEBI" id="CHEBI:32395"/>
        <dbReference type="ChEBI" id="CHEBI:57287"/>
        <dbReference type="ChEBI" id="CHEBI:57368"/>
    </reaction>
    <physiologicalReaction direction="left-to-right" evidence="13">
        <dbReference type="Rhea" id="RHEA:40152"/>
    </physiologicalReaction>
</comment>
<keyword evidence="7" id="KW-0378">Hydrolase</keyword>
<accession>A0A365HAS7</accession>
<evidence type="ECO:0000256" key="3">
    <source>
        <dbReference type="ARBA" id="ARBA00004632"/>
    </source>
</evidence>
<dbReference type="GO" id="GO:0006631">
    <property type="term" value="P:fatty acid metabolic process"/>
    <property type="evidence" value="ECO:0007669"/>
    <property type="project" value="UniProtKB-KW"/>
</dbReference>
<dbReference type="PANTHER" id="PTHR12418">
    <property type="entry name" value="ACYL-COENZYME A THIOESTERASE THEM4"/>
    <property type="match status" value="1"/>
</dbReference>
<comment type="catalytic activity">
    <reaction evidence="21">
        <text>decanoyl-CoA + H2O = decanoate + CoA + H(+)</text>
        <dbReference type="Rhea" id="RHEA:40059"/>
        <dbReference type="ChEBI" id="CHEBI:15377"/>
        <dbReference type="ChEBI" id="CHEBI:15378"/>
        <dbReference type="ChEBI" id="CHEBI:27689"/>
        <dbReference type="ChEBI" id="CHEBI:57287"/>
        <dbReference type="ChEBI" id="CHEBI:61430"/>
    </reaction>
    <physiologicalReaction direction="left-to-right" evidence="21">
        <dbReference type="Rhea" id="RHEA:40060"/>
    </physiologicalReaction>
</comment>
<evidence type="ECO:0000256" key="11">
    <source>
        <dbReference type="ARBA" id="ARBA00023136"/>
    </source>
</evidence>
<evidence type="ECO:0000256" key="15">
    <source>
        <dbReference type="ARBA" id="ARBA00038456"/>
    </source>
</evidence>
<evidence type="ECO:0000313" key="25">
    <source>
        <dbReference type="EMBL" id="RAY16254.1"/>
    </source>
</evidence>
<evidence type="ECO:0000256" key="7">
    <source>
        <dbReference type="ARBA" id="ARBA00022801"/>
    </source>
</evidence>
<comment type="subcellular location">
    <subcellularLocation>
        <location evidence="3">Cell projection</location>
        <location evidence="3">Ruffle membrane</location>
    </subcellularLocation>
    <subcellularLocation>
        <location evidence="2">Cytoplasm</location>
    </subcellularLocation>
    <subcellularLocation>
        <location evidence="1">Membrane</location>
        <topology evidence="1">Peripheral membrane protein</topology>
    </subcellularLocation>
</comment>
<evidence type="ECO:0000256" key="16">
    <source>
        <dbReference type="ARBA" id="ARBA00038848"/>
    </source>
</evidence>
<comment type="catalytic activity">
    <reaction evidence="23">
        <text>tetradecanoyl-CoA + H2O = tetradecanoate + CoA + H(+)</text>
        <dbReference type="Rhea" id="RHEA:40119"/>
        <dbReference type="ChEBI" id="CHEBI:15377"/>
        <dbReference type="ChEBI" id="CHEBI:15378"/>
        <dbReference type="ChEBI" id="CHEBI:30807"/>
        <dbReference type="ChEBI" id="CHEBI:57287"/>
        <dbReference type="ChEBI" id="CHEBI:57385"/>
    </reaction>
    <physiologicalReaction direction="left-to-right" evidence="23">
        <dbReference type="Rhea" id="RHEA:40120"/>
    </physiologicalReaction>
</comment>
<dbReference type="AlphaFoldDB" id="A0A365HAS7"/>
<dbReference type="GO" id="GO:0016787">
    <property type="term" value="F:hydrolase activity"/>
    <property type="evidence" value="ECO:0007669"/>
    <property type="project" value="UniProtKB-KW"/>
</dbReference>
<reference evidence="25 26" key="1">
    <citation type="submission" date="2018-06" db="EMBL/GenBank/DDBJ databases">
        <title>Actinomadura craniellae sp. nov. isolated from marine sponge Craniella sp.</title>
        <authorList>
            <person name="Li L."/>
            <person name="Xu Q.H."/>
            <person name="Lin H.W."/>
            <person name="Lu Y.H."/>
        </authorList>
    </citation>
    <scope>NUCLEOTIDE SEQUENCE [LARGE SCALE GENOMIC DNA]</scope>
    <source>
        <strain evidence="25 26">LHW63021</strain>
    </source>
</reference>
<evidence type="ECO:0000256" key="22">
    <source>
        <dbReference type="ARBA" id="ARBA00048074"/>
    </source>
</evidence>
<proteinExistence type="inferred from homology"/>
<dbReference type="OrthoDB" id="5242242at2"/>
<comment type="catalytic activity">
    <reaction evidence="20">
        <text>hexadecanoyl-CoA + H2O = hexadecanoate + CoA + H(+)</text>
        <dbReference type="Rhea" id="RHEA:16645"/>
        <dbReference type="ChEBI" id="CHEBI:7896"/>
        <dbReference type="ChEBI" id="CHEBI:15377"/>
        <dbReference type="ChEBI" id="CHEBI:15378"/>
        <dbReference type="ChEBI" id="CHEBI:57287"/>
        <dbReference type="ChEBI" id="CHEBI:57379"/>
        <dbReference type="EC" id="3.1.2.2"/>
    </reaction>
    <physiologicalReaction direction="left-to-right" evidence="20">
        <dbReference type="Rhea" id="RHEA:16646"/>
    </physiologicalReaction>
</comment>
<evidence type="ECO:0000256" key="10">
    <source>
        <dbReference type="ARBA" id="ARBA00023098"/>
    </source>
</evidence>
<comment type="caution">
    <text evidence="25">The sequence shown here is derived from an EMBL/GenBank/DDBJ whole genome shotgun (WGS) entry which is preliminary data.</text>
</comment>
<keyword evidence="6" id="KW-0053">Apoptosis</keyword>
<protein>
    <recommendedName>
        <fullName evidence="17">Acyl-coenzyme A thioesterase THEM4</fullName>
        <ecNumber evidence="16">3.1.2.2</ecNumber>
    </recommendedName>
    <alternativeName>
        <fullName evidence="18">Thioesterase superfamily member 4</fullName>
    </alternativeName>
</protein>
<dbReference type="SUPFAM" id="SSF54637">
    <property type="entry name" value="Thioesterase/thiol ester dehydrase-isomerase"/>
    <property type="match status" value="1"/>
</dbReference>
<evidence type="ECO:0000256" key="20">
    <source>
        <dbReference type="ARBA" id="ARBA00047734"/>
    </source>
</evidence>
<keyword evidence="8" id="KW-0276">Fatty acid metabolism</keyword>
<name>A0A365HAS7_9ACTN</name>
<evidence type="ECO:0000256" key="1">
    <source>
        <dbReference type="ARBA" id="ARBA00004170"/>
    </source>
</evidence>
<evidence type="ECO:0000256" key="23">
    <source>
        <dbReference type="ARBA" id="ARBA00048180"/>
    </source>
</evidence>
<comment type="catalytic activity">
    <reaction evidence="22">
        <text>dodecanoyl-CoA + H2O = dodecanoate + CoA + H(+)</text>
        <dbReference type="Rhea" id="RHEA:30135"/>
        <dbReference type="ChEBI" id="CHEBI:15377"/>
        <dbReference type="ChEBI" id="CHEBI:15378"/>
        <dbReference type="ChEBI" id="CHEBI:18262"/>
        <dbReference type="ChEBI" id="CHEBI:57287"/>
        <dbReference type="ChEBI" id="CHEBI:57375"/>
    </reaction>
    <physiologicalReaction direction="left-to-right" evidence="22">
        <dbReference type="Rhea" id="RHEA:30136"/>
    </physiologicalReaction>
</comment>
<comment type="catalytic activity">
    <reaction evidence="19">
        <text>octanoyl-CoA + H2O = octanoate + CoA + H(+)</text>
        <dbReference type="Rhea" id="RHEA:30143"/>
        <dbReference type="ChEBI" id="CHEBI:15377"/>
        <dbReference type="ChEBI" id="CHEBI:15378"/>
        <dbReference type="ChEBI" id="CHEBI:25646"/>
        <dbReference type="ChEBI" id="CHEBI:57287"/>
        <dbReference type="ChEBI" id="CHEBI:57386"/>
    </reaction>
    <physiologicalReaction direction="left-to-right" evidence="19">
        <dbReference type="Rhea" id="RHEA:30144"/>
    </physiologicalReaction>
</comment>
<keyword evidence="12" id="KW-0966">Cell projection</keyword>
<keyword evidence="5" id="KW-0963">Cytoplasm</keyword>
<evidence type="ECO:0000256" key="14">
    <source>
        <dbReference type="ARBA" id="ARBA00037002"/>
    </source>
</evidence>
<dbReference type="EC" id="3.1.2.2" evidence="16"/>
<evidence type="ECO:0000256" key="12">
    <source>
        <dbReference type="ARBA" id="ARBA00023273"/>
    </source>
</evidence>
<evidence type="ECO:0000256" key="21">
    <source>
        <dbReference type="ARBA" id="ARBA00047969"/>
    </source>
</evidence>
<evidence type="ECO:0000256" key="5">
    <source>
        <dbReference type="ARBA" id="ARBA00022490"/>
    </source>
</evidence>
<comment type="catalytic activity">
    <reaction evidence="14">
        <text>(9Z)-octadecenoyl-CoA + H2O = (9Z)-octadecenoate + CoA + H(+)</text>
        <dbReference type="Rhea" id="RHEA:40139"/>
        <dbReference type="ChEBI" id="CHEBI:15377"/>
        <dbReference type="ChEBI" id="CHEBI:15378"/>
        <dbReference type="ChEBI" id="CHEBI:30823"/>
        <dbReference type="ChEBI" id="CHEBI:57287"/>
        <dbReference type="ChEBI" id="CHEBI:57387"/>
    </reaction>
    <physiologicalReaction direction="left-to-right" evidence="14">
        <dbReference type="Rhea" id="RHEA:40140"/>
    </physiologicalReaction>
</comment>
<keyword evidence="9" id="KW-0809">Transit peptide</keyword>
<comment type="similarity">
    <text evidence="15">Belongs to the THEM4/THEM5 thioesterase family.</text>
</comment>
<keyword evidence="4" id="KW-1003">Cell membrane</keyword>
<evidence type="ECO:0000256" key="18">
    <source>
        <dbReference type="ARBA" id="ARBA00043210"/>
    </source>
</evidence>
<evidence type="ECO:0000256" key="2">
    <source>
        <dbReference type="ARBA" id="ARBA00004496"/>
    </source>
</evidence>
<dbReference type="InterPro" id="IPR052365">
    <property type="entry name" value="THEM4/THEM5_acyl-CoA_thioest"/>
</dbReference>
<evidence type="ECO:0000256" key="17">
    <source>
        <dbReference type="ARBA" id="ARBA00040123"/>
    </source>
</evidence>
<dbReference type="PANTHER" id="PTHR12418:SF19">
    <property type="entry name" value="ACYL-COENZYME A THIOESTERASE THEM4"/>
    <property type="match status" value="1"/>
</dbReference>
<dbReference type="Pfam" id="PF03061">
    <property type="entry name" value="4HBT"/>
    <property type="match status" value="1"/>
</dbReference>
<evidence type="ECO:0000256" key="6">
    <source>
        <dbReference type="ARBA" id="ARBA00022703"/>
    </source>
</evidence>
<keyword evidence="10" id="KW-0443">Lipid metabolism</keyword>
<sequence length="216" mass="23404">MSQHPSLDGRSAESARLAAAVRRLVELTTTTTAPPETTAAAAHTLETVAELLERHVPDPIPPRNPLTEVDTTGPAYAEMARRMPFDVIIGGHNPLAVPMELSFEPPKAVLRGSFGIAYEGPPGCVHGAVLAATFDVVLAAANVVADAPGPTSNLSITYRRPTLLHEPCVFEGWVVERGDRRVTTHGRLLQRDRVTVEAEGRFAVLDHEQIRRMAQR</sequence>
<evidence type="ECO:0000259" key="24">
    <source>
        <dbReference type="Pfam" id="PF03061"/>
    </source>
</evidence>
<keyword evidence="26" id="KW-1185">Reference proteome</keyword>
<dbReference type="GO" id="GO:0016020">
    <property type="term" value="C:membrane"/>
    <property type="evidence" value="ECO:0007669"/>
    <property type="project" value="UniProtKB-SubCell"/>
</dbReference>
<feature type="domain" description="Thioesterase" evidence="24">
    <location>
        <begin position="123"/>
        <end position="195"/>
    </location>
</feature>
<evidence type="ECO:0000256" key="13">
    <source>
        <dbReference type="ARBA" id="ARBA00035852"/>
    </source>
</evidence>
<dbReference type="InterPro" id="IPR029069">
    <property type="entry name" value="HotDog_dom_sf"/>
</dbReference>
<dbReference type="InterPro" id="IPR006683">
    <property type="entry name" value="Thioestr_dom"/>
</dbReference>
<evidence type="ECO:0000256" key="8">
    <source>
        <dbReference type="ARBA" id="ARBA00022832"/>
    </source>
</evidence>
<dbReference type="Proteomes" id="UP000251891">
    <property type="component" value="Unassembled WGS sequence"/>
</dbReference>
<dbReference type="GO" id="GO:0005737">
    <property type="term" value="C:cytoplasm"/>
    <property type="evidence" value="ECO:0007669"/>
    <property type="project" value="UniProtKB-SubCell"/>
</dbReference>